<comment type="caution">
    <text evidence="3">The sequence shown here is derived from an EMBL/GenBank/DDBJ whole genome shotgun (WGS) entry which is preliminary data.</text>
</comment>
<accession>A0A7X0RQ20</accession>
<organism evidence="3 4">
    <name type="scientific">Cohnella nanjingensis</name>
    <dbReference type="NCBI Taxonomy" id="1387779"/>
    <lineage>
        <taxon>Bacteria</taxon>
        <taxon>Bacillati</taxon>
        <taxon>Bacillota</taxon>
        <taxon>Bacilli</taxon>
        <taxon>Bacillales</taxon>
        <taxon>Paenibacillaceae</taxon>
        <taxon>Cohnella</taxon>
    </lineage>
</organism>
<dbReference type="InterPro" id="IPR014710">
    <property type="entry name" value="RmlC-like_jellyroll"/>
</dbReference>
<gene>
    <name evidence="3" type="ORF">H7C19_12315</name>
</gene>
<evidence type="ECO:0000313" key="4">
    <source>
        <dbReference type="Proteomes" id="UP000547209"/>
    </source>
</evidence>
<dbReference type="InterPro" id="IPR029044">
    <property type="entry name" value="Nucleotide-diphossugar_trans"/>
</dbReference>
<dbReference type="GO" id="GO:0004475">
    <property type="term" value="F:mannose-1-phosphate guanylyltransferase (GTP) activity"/>
    <property type="evidence" value="ECO:0007669"/>
    <property type="project" value="TreeGrafter"/>
</dbReference>
<dbReference type="SUPFAM" id="SSF51182">
    <property type="entry name" value="RmlC-like cupins"/>
    <property type="match status" value="1"/>
</dbReference>
<dbReference type="GO" id="GO:0005976">
    <property type="term" value="P:polysaccharide metabolic process"/>
    <property type="evidence" value="ECO:0007669"/>
    <property type="project" value="InterPro"/>
</dbReference>
<evidence type="ECO:0000259" key="1">
    <source>
        <dbReference type="Pfam" id="PF00483"/>
    </source>
</evidence>
<dbReference type="InterPro" id="IPR005835">
    <property type="entry name" value="NTP_transferase_dom"/>
</dbReference>
<dbReference type="GO" id="GO:0009298">
    <property type="term" value="P:GDP-mannose biosynthetic process"/>
    <property type="evidence" value="ECO:0007669"/>
    <property type="project" value="TreeGrafter"/>
</dbReference>
<feature type="domain" description="Nucleotidyl transferase" evidence="1">
    <location>
        <begin position="3"/>
        <end position="269"/>
    </location>
</feature>
<evidence type="ECO:0000259" key="2">
    <source>
        <dbReference type="Pfam" id="PF01050"/>
    </source>
</evidence>
<feature type="domain" description="Mannose-6-phosphate isomerase type II C-terminal" evidence="2">
    <location>
        <begin position="340"/>
        <end position="444"/>
    </location>
</feature>
<dbReference type="Proteomes" id="UP000547209">
    <property type="component" value="Unassembled WGS sequence"/>
</dbReference>
<protein>
    <submittedName>
        <fullName evidence="3">Cupin domain-containing protein</fullName>
    </submittedName>
</protein>
<sequence>MKIVLLSGGSGKRLWPLSNDSRSKQFLKVLKGPDGQPESMIQRVWRQIEDAGLREHTYVATGRSQVEILYGQLGSDVRLIAEPSRRDTFPAIALAATYLYAMEGVSLTETVVVMPVDPYVDGRFFAELGMLERALDASAADLALIGVQPTYPSEKYGYILPGAEDAADGPYTTVRGFREKPARAEAEAMIAQGALWNCGVFAFKLDFLINILIAHELPIQHEEMAKRYDTLPQISFDYEVVEKANRIAAVRYDGDWKDLGTWNTLTEEIDSALTGKGMISAQTKGAHVINELDVPIAVLGLSDVIVAASPDGILVAEKALSPLVKDLLKTSEQRPMYEERRWGRYRVLDYAVYPDGREVLTKRIFIAGGRNLSYQYHSLRDEVWTVMAGRGIVVLDGRMFALSVGDVLQIPKESRHSVLAESDLEIIEVQTGTLLIEEDIVRLEMAWDEIVQLCET</sequence>
<dbReference type="InterPro" id="IPR001538">
    <property type="entry name" value="Man6P_isomerase-2_C"/>
</dbReference>
<dbReference type="InterPro" id="IPR011051">
    <property type="entry name" value="RmlC_Cupin_sf"/>
</dbReference>
<dbReference type="RefSeq" id="WP_185142947.1">
    <property type="nucleotide sequence ID" value="NZ_JACJVP010000021.1"/>
</dbReference>
<evidence type="ECO:0000313" key="3">
    <source>
        <dbReference type="EMBL" id="MBB6671465.1"/>
    </source>
</evidence>
<dbReference type="CDD" id="cd02213">
    <property type="entry name" value="cupin_PMI_typeII_C"/>
    <property type="match status" value="1"/>
</dbReference>
<dbReference type="Gene3D" id="3.90.550.10">
    <property type="entry name" value="Spore Coat Polysaccharide Biosynthesis Protein SpsA, Chain A"/>
    <property type="match status" value="1"/>
</dbReference>
<dbReference type="EMBL" id="JACJVP010000021">
    <property type="protein sequence ID" value="MBB6671465.1"/>
    <property type="molecule type" value="Genomic_DNA"/>
</dbReference>
<keyword evidence="4" id="KW-1185">Reference proteome</keyword>
<dbReference type="PANTHER" id="PTHR46390">
    <property type="entry name" value="MANNOSE-1-PHOSPHATE GUANYLYLTRANSFERASE"/>
    <property type="match status" value="1"/>
</dbReference>
<reference evidence="3 4" key="1">
    <citation type="submission" date="2020-08" db="EMBL/GenBank/DDBJ databases">
        <title>Cohnella phylogeny.</title>
        <authorList>
            <person name="Dunlap C."/>
        </authorList>
    </citation>
    <scope>NUCLEOTIDE SEQUENCE [LARGE SCALE GENOMIC DNA]</scope>
    <source>
        <strain evidence="3 4">DSM 28246</strain>
    </source>
</reference>
<proteinExistence type="predicted"/>
<dbReference type="AlphaFoldDB" id="A0A7X0RQ20"/>
<name>A0A7X0RQ20_9BACL</name>
<dbReference type="PANTHER" id="PTHR46390:SF1">
    <property type="entry name" value="MANNOSE-1-PHOSPHATE GUANYLYLTRANSFERASE"/>
    <property type="match status" value="1"/>
</dbReference>
<dbReference type="Pfam" id="PF00483">
    <property type="entry name" value="NTP_transferase"/>
    <property type="match status" value="1"/>
</dbReference>
<dbReference type="SUPFAM" id="SSF53448">
    <property type="entry name" value="Nucleotide-diphospho-sugar transferases"/>
    <property type="match status" value="1"/>
</dbReference>
<dbReference type="Pfam" id="PF01050">
    <property type="entry name" value="MannoseP_isomer"/>
    <property type="match status" value="1"/>
</dbReference>
<dbReference type="InterPro" id="IPR051161">
    <property type="entry name" value="Mannose-6P_isomerase_type2"/>
</dbReference>
<dbReference type="Gene3D" id="2.60.120.10">
    <property type="entry name" value="Jelly Rolls"/>
    <property type="match status" value="1"/>
</dbReference>